<feature type="non-terminal residue" evidence="1">
    <location>
        <position position="122"/>
    </location>
</feature>
<proteinExistence type="predicted"/>
<dbReference type="Proteomes" id="UP001165090">
    <property type="component" value="Unassembled WGS sequence"/>
</dbReference>
<sequence>SLSAVCWEVVPLAKSLKFPTLERNASPLLHLVRYTPGMWRGRRVAVKVVTTSSAEEYDKVQHEVEVTSQLAQHPNIVTTFTSARVGPASRTASLVPERPDLHHKHGAAATISATAAAAATVA</sequence>
<feature type="non-terminal residue" evidence="1">
    <location>
        <position position="1"/>
    </location>
</feature>
<dbReference type="EMBL" id="BSDZ01000080">
    <property type="protein sequence ID" value="GLI68538.1"/>
    <property type="molecule type" value="Genomic_DNA"/>
</dbReference>
<accession>A0ABQ5SF35</accession>
<comment type="caution">
    <text evidence="1">The sequence shown here is derived from an EMBL/GenBank/DDBJ whole genome shotgun (WGS) entry which is preliminary data.</text>
</comment>
<reference evidence="1 2" key="1">
    <citation type="journal article" date="2023" name="IScience">
        <title>Expanded male sex-determining region conserved during the evolution of homothallism in the green alga Volvox.</title>
        <authorList>
            <person name="Yamamoto K."/>
            <person name="Matsuzaki R."/>
            <person name="Mahakham W."/>
            <person name="Heman W."/>
            <person name="Sekimoto H."/>
            <person name="Kawachi M."/>
            <person name="Minakuchi Y."/>
            <person name="Toyoda A."/>
            <person name="Nozaki H."/>
        </authorList>
    </citation>
    <scope>NUCLEOTIDE SEQUENCE [LARGE SCALE GENOMIC DNA]</scope>
    <source>
        <strain evidence="1 2">NIES-4468</strain>
    </source>
</reference>
<evidence type="ECO:0000313" key="2">
    <source>
        <dbReference type="Proteomes" id="UP001165090"/>
    </source>
</evidence>
<organism evidence="1 2">
    <name type="scientific">Volvox africanus</name>
    <dbReference type="NCBI Taxonomy" id="51714"/>
    <lineage>
        <taxon>Eukaryota</taxon>
        <taxon>Viridiplantae</taxon>
        <taxon>Chlorophyta</taxon>
        <taxon>core chlorophytes</taxon>
        <taxon>Chlorophyceae</taxon>
        <taxon>CS clade</taxon>
        <taxon>Chlamydomonadales</taxon>
        <taxon>Volvocaceae</taxon>
        <taxon>Volvox</taxon>
    </lineage>
</organism>
<name>A0ABQ5SF35_9CHLO</name>
<protein>
    <recommendedName>
        <fullName evidence="3">Protein kinase domain-containing protein</fullName>
    </recommendedName>
</protein>
<gene>
    <name evidence="1" type="ORF">VaNZ11_012976</name>
</gene>
<dbReference type="InterPro" id="IPR011009">
    <property type="entry name" value="Kinase-like_dom_sf"/>
</dbReference>
<dbReference type="SUPFAM" id="SSF56112">
    <property type="entry name" value="Protein kinase-like (PK-like)"/>
    <property type="match status" value="1"/>
</dbReference>
<evidence type="ECO:0008006" key="3">
    <source>
        <dbReference type="Google" id="ProtNLM"/>
    </source>
</evidence>
<dbReference type="Gene3D" id="3.30.200.20">
    <property type="entry name" value="Phosphorylase Kinase, domain 1"/>
    <property type="match status" value="1"/>
</dbReference>
<evidence type="ECO:0000313" key="1">
    <source>
        <dbReference type="EMBL" id="GLI68538.1"/>
    </source>
</evidence>
<keyword evidence="2" id="KW-1185">Reference proteome</keyword>